<dbReference type="Proteomes" id="UP001482620">
    <property type="component" value="Unassembled WGS sequence"/>
</dbReference>
<comment type="caution">
    <text evidence="2">The sequence shown here is derived from an EMBL/GenBank/DDBJ whole genome shotgun (WGS) entry which is preliminary data.</text>
</comment>
<organism evidence="2 3">
    <name type="scientific">Ilyodon furcidens</name>
    <name type="common">goldbreast splitfin</name>
    <dbReference type="NCBI Taxonomy" id="33524"/>
    <lineage>
        <taxon>Eukaryota</taxon>
        <taxon>Metazoa</taxon>
        <taxon>Chordata</taxon>
        <taxon>Craniata</taxon>
        <taxon>Vertebrata</taxon>
        <taxon>Euteleostomi</taxon>
        <taxon>Actinopterygii</taxon>
        <taxon>Neopterygii</taxon>
        <taxon>Teleostei</taxon>
        <taxon>Neoteleostei</taxon>
        <taxon>Acanthomorphata</taxon>
        <taxon>Ovalentaria</taxon>
        <taxon>Atherinomorphae</taxon>
        <taxon>Cyprinodontiformes</taxon>
        <taxon>Goodeidae</taxon>
        <taxon>Ilyodon</taxon>
    </lineage>
</organism>
<gene>
    <name evidence="2" type="ORF">ILYODFUR_018246</name>
</gene>
<feature type="transmembrane region" description="Helical" evidence="1">
    <location>
        <begin position="32"/>
        <end position="50"/>
    </location>
</feature>
<accession>A0ABV0UJB1</accession>
<keyword evidence="1" id="KW-0472">Membrane</keyword>
<evidence type="ECO:0000256" key="1">
    <source>
        <dbReference type="SAM" id="Phobius"/>
    </source>
</evidence>
<sequence length="218" mass="24306">MERESIFKNVVSCKRAINLEERRSMKEHHFSSSFYVFICLSPCFMSPLCVNSLHLKFISYNKSLYYIQKRISFNVFSLFGPLSSSLYAFFVLTQSLGLSSGVEHKLSAHLRLQAKGHGLRPPTHSALGAAGISMRVSVSVFPRSCPSSRPTACMYLRRFTGVCLNLRTGVCVSGHALLRGEICADVCSSSAPTLTTQHRNLRSLLHAGQKSLFYVDKM</sequence>
<keyword evidence="3" id="KW-1185">Reference proteome</keyword>
<keyword evidence="1" id="KW-1133">Transmembrane helix</keyword>
<protein>
    <submittedName>
        <fullName evidence="2">Uncharacterized protein</fullName>
    </submittedName>
</protein>
<name>A0ABV0UJB1_9TELE</name>
<feature type="transmembrane region" description="Helical" evidence="1">
    <location>
        <begin position="71"/>
        <end position="92"/>
    </location>
</feature>
<reference evidence="2 3" key="1">
    <citation type="submission" date="2021-06" db="EMBL/GenBank/DDBJ databases">
        <authorList>
            <person name="Palmer J.M."/>
        </authorList>
    </citation>
    <scope>NUCLEOTIDE SEQUENCE [LARGE SCALE GENOMIC DNA]</scope>
    <source>
        <strain evidence="3">if_2019</strain>
        <tissue evidence="2">Muscle</tissue>
    </source>
</reference>
<proteinExistence type="predicted"/>
<dbReference type="EMBL" id="JAHRIQ010071275">
    <property type="protein sequence ID" value="MEQ2244550.1"/>
    <property type="molecule type" value="Genomic_DNA"/>
</dbReference>
<evidence type="ECO:0000313" key="3">
    <source>
        <dbReference type="Proteomes" id="UP001482620"/>
    </source>
</evidence>
<evidence type="ECO:0000313" key="2">
    <source>
        <dbReference type="EMBL" id="MEQ2244550.1"/>
    </source>
</evidence>
<keyword evidence="1" id="KW-0812">Transmembrane</keyword>